<protein>
    <submittedName>
        <fullName evidence="3">N-acetylmuramoyl-L-alanine amidase</fullName>
    </submittedName>
</protein>
<dbReference type="RefSeq" id="WP_245894033.1">
    <property type="nucleotide sequence ID" value="NZ_PYAV01000015.1"/>
</dbReference>
<evidence type="ECO:0000313" key="4">
    <source>
        <dbReference type="Proteomes" id="UP000242310"/>
    </source>
</evidence>
<dbReference type="InterPro" id="IPR036779">
    <property type="entry name" value="LysM_dom_sf"/>
</dbReference>
<dbReference type="Gene3D" id="6.20.240.60">
    <property type="match status" value="1"/>
</dbReference>
<accession>A0A2P8H883</accession>
<dbReference type="Proteomes" id="UP000242310">
    <property type="component" value="Unassembled WGS sequence"/>
</dbReference>
<sequence>MTRFMKTYAAALSAVICGTIAFSTNAAANESYTVEAGDSLWTIAVDEGVSVQDLQNLNGLSNDEIHPGTQLALPETITNEERDLLAQLVHAEAVGEPYAGKVAVATVVLNRVNDNDFPDSIRGVVYDVTPSGHYAFSPVLDDSIYAQADADSYQAVDEALAFEGQGQGSLFFYNPETAENNWNATRTETITIGSHVFSK</sequence>
<dbReference type="Pfam" id="PF01476">
    <property type="entry name" value="LysM"/>
    <property type="match status" value="1"/>
</dbReference>
<evidence type="ECO:0000313" key="3">
    <source>
        <dbReference type="EMBL" id="PSL42445.1"/>
    </source>
</evidence>
<name>A0A2P8H883_9BACI</name>
<dbReference type="InterPro" id="IPR042047">
    <property type="entry name" value="SleB_dom1"/>
</dbReference>
<keyword evidence="4" id="KW-1185">Reference proteome</keyword>
<reference evidence="3 4" key="1">
    <citation type="submission" date="2018-03" db="EMBL/GenBank/DDBJ databases">
        <title>Genomic Encyclopedia of Type Strains, Phase III (KMG-III): the genomes of soil and plant-associated and newly described type strains.</title>
        <authorList>
            <person name="Whitman W."/>
        </authorList>
    </citation>
    <scope>NUCLEOTIDE SEQUENCE [LARGE SCALE GENOMIC DNA]</scope>
    <source>
        <strain evidence="3 4">CGMCC 1.07653</strain>
    </source>
</reference>
<comment type="caution">
    <text evidence="3">The sequence shown here is derived from an EMBL/GenBank/DDBJ whole genome shotgun (WGS) entry which is preliminary data.</text>
</comment>
<dbReference type="GO" id="GO:0016787">
    <property type="term" value="F:hydrolase activity"/>
    <property type="evidence" value="ECO:0007669"/>
    <property type="project" value="InterPro"/>
</dbReference>
<dbReference type="Pfam" id="PF07486">
    <property type="entry name" value="Hydrolase_2"/>
    <property type="match status" value="1"/>
</dbReference>
<dbReference type="SUPFAM" id="SSF54106">
    <property type="entry name" value="LysM domain"/>
    <property type="match status" value="1"/>
</dbReference>
<organism evidence="3 4">
    <name type="scientific">Salsuginibacillus halophilus</name>
    <dbReference type="NCBI Taxonomy" id="517424"/>
    <lineage>
        <taxon>Bacteria</taxon>
        <taxon>Bacillati</taxon>
        <taxon>Bacillota</taxon>
        <taxon>Bacilli</taxon>
        <taxon>Bacillales</taxon>
        <taxon>Bacillaceae</taxon>
        <taxon>Salsuginibacillus</taxon>
    </lineage>
</organism>
<dbReference type="Gene3D" id="1.10.10.2520">
    <property type="entry name" value="Cell wall hydrolase SleB, domain 1"/>
    <property type="match status" value="1"/>
</dbReference>
<dbReference type="AlphaFoldDB" id="A0A2P8H883"/>
<dbReference type="CDD" id="cd00118">
    <property type="entry name" value="LysM"/>
    <property type="match status" value="1"/>
</dbReference>
<dbReference type="InterPro" id="IPR011105">
    <property type="entry name" value="Cell_wall_hydrolase_SleB"/>
</dbReference>
<dbReference type="InterPro" id="IPR018392">
    <property type="entry name" value="LysM"/>
</dbReference>
<evidence type="ECO:0000256" key="1">
    <source>
        <dbReference type="SAM" id="SignalP"/>
    </source>
</evidence>
<evidence type="ECO:0000259" key="2">
    <source>
        <dbReference type="PROSITE" id="PS51782"/>
    </source>
</evidence>
<dbReference type="Gene3D" id="3.10.350.10">
    <property type="entry name" value="LysM domain"/>
    <property type="match status" value="1"/>
</dbReference>
<dbReference type="PROSITE" id="PS51782">
    <property type="entry name" value="LYSM"/>
    <property type="match status" value="1"/>
</dbReference>
<feature type="domain" description="LysM" evidence="2">
    <location>
        <begin position="30"/>
        <end position="73"/>
    </location>
</feature>
<keyword evidence="1" id="KW-0732">Signal</keyword>
<dbReference type="EMBL" id="PYAV01000015">
    <property type="protein sequence ID" value="PSL42445.1"/>
    <property type="molecule type" value="Genomic_DNA"/>
</dbReference>
<proteinExistence type="predicted"/>
<gene>
    <name evidence="3" type="ORF">B0H94_11549</name>
</gene>
<feature type="chain" id="PRO_5015164518" evidence="1">
    <location>
        <begin position="29"/>
        <end position="199"/>
    </location>
</feature>
<feature type="signal peptide" evidence="1">
    <location>
        <begin position="1"/>
        <end position="28"/>
    </location>
</feature>
<dbReference type="SMART" id="SM00257">
    <property type="entry name" value="LysM"/>
    <property type="match status" value="1"/>
</dbReference>